<dbReference type="AlphaFoldDB" id="A0A2N7GPW4"/>
<reference evidence="5" key="1">
    <citation type="submission" date="2016-07" db="EMBL/GenBank/DDBJ databases">
        <title>Nontailed viruses are major unrecognized killers of bacteria in the ocean.</title>
        <authorList>
            <person name="Kauffman K."/>
            <person name="Hussain F."/>
            <person name="Yang J."/>
            <person name="Arevalo P."/>
            <person name="Brown J."/>
            <person name="Cutler M."/>
            <person name="Kelly L."/>
            <person name="Polz M.F."/>
        </authorList>
    </citation>
    <scope>NUCLEOTIDE SEQUENCE [LARGE SCALE GENOMIC DNA]</scope>
    <source>
        <strain evidence="5">10N.261.51.B8</strain>
        <strain>10N.261.52.F7</strain>
    </source>
</reference>
<dbReference type="PANTHER" id="PTHR38105:SF5">
    <property type="entry name" value="OUTER MEMBRANE PROTEIN"/>
    <property type="match status" value="1"/>
</dbReference>
<feature type="signal peptide" evidence="2">
    <location>
        <begin position="1"/>
        <end position="22"/>
    </location>
</feature>
<evidence type="ECO:0008006" key="6">
    <source>
        <dbReference type="Google" id="ProtNLM"/>
    </source>
</evidence>
<dbReference type="Proteomes" id="UP000235746">
    <property type="component" value="Unassembled WGS sequence"/>
</dbReference>
<comment type="caution">
    <text evidence="3">The sequence shown here is derived from an EMBL/GenBank/DDBJ whole genome shotgun (WGS) entry which is preliminary data.</text>
</comment>
<name>A0A2N7GPW4_9VIBR</name>
<dbReference type="RefSeq" id="WP_102278020.1">
    <property type="nucleotide sequence ID" value="NZ_CP094659.1"/>
</dbReference>
<evidence type="ECO:0000313" key="3">
    <source>
        <dbReference type="EMBL" id="PMK47990.1"/>
    </source>
</evidence>
<accession>A0A2N7GPW4</accession>
<evidence type="ECO:0000313" key="4">
    <source>
        <dbReference type="EMBL" id="PML53590.1"/>
    </source>
</evidence>
<dbReference type="GO" id="GO:0009279">
    <property type="term" value="C:cell outer membrane"/>
    <property type="evidence" value="ECO:0007669"/>
    <property type="project" value="TreeGrafter"/>
</dbReference>
<dbReference type="Gene3D" id="2.40.160.40">
    <property type="entry name" value="monomeric porin ompg"/>
    <property type="match status" value="1"/>
</dbReference>
<dbReference type="InterPro" id="IPR009331">
    <property type="entry name" value="Oligogalacturonate-sp_porin"/>
</dbReference>
<dbReference type="SUPFAM" id="SSF56935">
    <property type="entry name" value="Porins"/>
    <property type="match status" value="1"/>
</dbReference>
<gene>
    <name evidence="4" type="ORF">BCT74_09530</name>
    <name evidence="3" type="ORF">BCT99_14035</name>
</gene>
<dbReference type="EMBL" id="MCXM01000011">
    <property type="protein sequence ID" value="PMK47990.1"/>
    <property type="molecule type" value="Genomic_DNA"/>
</dbReference>
<evidence type="ECO:0000256" key="2">
    <source>
        <dbReference type="SAM" id="SignalP"/>
    </source>
</evidence>
<dbReference type="GO" id="GO:0015772">
    <property type="term" value="P:oligosaccharide transport"/>
    <property type="evidence" value="ECO:0007669"/>
    <property type="project" value="TreeGrafter"/>
</dbReference>
<keyword evidence="1 2" id="KW-0732">Signal</keyword>
<evidence type="ECO:0000313" key="5">
    <source>
        <dbReference type="Proteomes" id="UP000235746"/>
    </source>
</evidence>
<dbReference type="InterPro" id="IPR053713">
    <property type="entry name" value="Bact_OM_Channel_sf"/>
</dbReference>
<feature type="chain" id="PRO_5015084319" description="Porin" evidence="2">
    <location>
        <begin position="23"/>
        <end position="252"/>
    </location>
</feature>
<sequence>MNSVTKIAAIVATTLLAGTATGATLDYRAEHKHEDDKYAHRIKIGGSTKIANETKLYFSVEQKFAPNAEGDIYNQLERGDSEFDWGVRYALDEKWYLQPGMPITFGDEKMTLKPQFRVGYKADFGLTTALRYRHEFQNYTDSSSSSLTKVNGDKIALAGETVQQGKFTLTGAYKFQDEDLKNLQLSYEANYVKSYEDQVKANGEDWEWDLGVKIGYKFDNLRPYVEFWTSDYGSAEENERQLKTRVGVTYSF</sequence>
<evidence type="ECO:0000256" key="1">
    <source>
        <dbReference type="ARBA" id="ARBA00022729"/>
    </source>
</evidence>
<dbReference type="GO" id="GO:0015288">
    <property type="term" value="F:porin activity"/>
    <property type="evidence" value="ECO:0007669"/>
    <property type="project" value="TreeGrafter"/>
</dbReference>
<protein>
    <recommendedName>
        <fullName evidence="6">Porin</fullName>
    </recommendedName>
</protein>
<reference evidence="3" key="4">
    <citation type="journal article" date="2018" name="Nature">
        <title>A major lineage of non-tailed dsDNA viruses as unrecognized killers of marine bacteria.</title>
        <authorList>
            <person name="Kauffman K.M."/>
            <person name="Hussain F.A."/>
            <person name="Yang J."/>
            <person name="Arevalo P."/>
            <person name="Brown J.M."/>
            <person name="Chang W.K."/>
            <person name="VanInsberghe D."/>
            <person name="Elsherbini J."/>
            <person name="Sharma R.S."/>
            <person name="Cutler M.B."/>
            <person name="Kelly L."/>
            <person name="Polz M.F."/>
        </authorList>
    </citation>
    <scope>NUCLEOTIDE SEQUENCE</scope>
    <source>
        <strain evidence="4">10N.261.51.B8</strain>
        <strain evidence="3">10N.261.52.F7</strain>
    </source>
</reference>
<dbReference type="EMBL" id="MCYL01000044">
    <property type="protein sequence ID" value="PML53590.1"/>
    <property type="molecule type" value="Genomic_DNA"/>
</dbReference>
<proteinExistence type="predicted"/>
<reference evidence="4" key="3">
    <citation type="submission" date="2016-07" db="EMBL/GenBank/DDBJ databases">
        <authorList>
            <person name="Wan K."/>
            <person name="Booth B."/>
            <person name="Spirohn K."/>
            <person name="Hao T."/>
            <person name="Hu Y."/>
            <person name="Calderwood M."/>
            <person name="Hill D."/>
            <person name="Mohr S."/>
            <person name="Vidal M."/>
            <person name="Celniker S."/>
            <person name="Perrimon N."/>
        </authorList>
    </citation>
    <scope>NUCLEOTIDE SEQUENCE</scope>
    <source>
        <strain evidence="4">10N.261.51.B8</strain>
    </source>
</reference>
<reference evidence="3" key="2">
    <citation type="submission" date="2016-07" db="EMBL/GenBank/DDBJ databases">
        <authorList>
            <person name="Kauffman K."/>
            <person name="Arevalo P."/>
            <person name="Polz M.F."/>
        </authorList>
    </citation>
    <scope>NUCLEOTIDE SEQUENCE</scope>
    <source>
        <strain evidence="3">10N.261.52.F7</strain>
    </source>
</reference>
<dbReference type="Pfam" id="PF06178">
    <property type="entry name" value="KdgM"/>
    <property type="match status" value="1"/>
</dbReference>
<organism evidence="3">
    <name type="scientific">Vibrio lentus</name>
    <dbReference type="NCBI Taxonomy" id="136468"/>
    <lineage>
        <taxon>Bacteria</taxon>
        <taxon>Pseudomonadati</taxon>
        <taxon>Pseudomonadota</taxon>
        <taxon>Gammaproteobacteria</taxon>
        <taxon>Vibrionales</taxon>
        <taxon>Vibrionaceae</taxon>
        <taxon>Vibrio</taxon>
    </lineage>
</organism>
<dbReference type="PANTHER" id="PTHR38105">
    <property type="entry name" value="OUTER MEMBRANE PROTEIN-RELATED-RELATED"/>
    <property type="match status" value="1"/>
</dbReference>